<feature type="transmembrane region" description="Helical" evidence="8">
    <location>
        <begin position="237"/>
        <end position="258"/>
    </location>
</feature>
<feature type="transmembrane region" description="Helical" evidence="8">
    <location>
        <begin position="358"/>
        <end position="376"/>
    </location>
</feature>
<evidence type="ECO:0000256" key="3">
    <source>
        <dbReference type="ARBA" id="ARBA00022448"/>
    </source>
</evidence>
<name>A0ABV3Z7U9_9BACT</name>
<keyword evidence="4" id="KW-1003">Cell membrane</keyword>
<evidence type="ECO:0000256" key="8">
    <source>
        <dbReference type="SAM" id="Phobius"/>
    </source>
</evidence>
<keyword evidence="7 8" id="KW-0472">Membrane</keyword>
<dbReference type="PROSITE" id="PS51012">
    <property type="entry name" value="ABC_TM2"/>
    <property type="match status" value="1"/>
</dbReference>
<evidence type="ECO:0000256" key="4">
    <source>
        <dbReference type="ARBA" id="ARBA00022475"/>
    </source>
</evidence>
<comment type="similarity">
    <text evidence="2">Belongs to the ABC-2 integral membrane protein family.</text>
</comment>
<evidence type="ECO:0000313" key="10">
    <source>
        <dbReference type="EMBL" id="MEX6685932.1"/>
    </source>
</evidence>
<organism evidence="10 11">
    <name type="scientific">Danxiaibacter flavus</name>
    <dbReference type="NCBI Taxonomy" id="3049108"/>
    <lineage>
        <taxon>Bacteria</taxon>
        <taxon>Pseudomonadati</taxon>
        <taxon>Bacteroidota</taxon>
        <taxon>Chitinophagia</taxon>
        <taxon>Chitinophagales</taxon>
        <taxon>Chitinophagaceae</taxon>
        <taxon>Danxiaibacter</taxon>
    </lineage>
</organism>
<keyword evidence="5 8" id="KW-0812">Transmembrane</keyword>
<evidence type="ECO:0000256" key="1">
    <source>
        <dbReference type="ARBA" id="ARBA00004651"/>
    </source>
</evidence>
<keyword evidence="11" id="KW-1185">Reference proteome</keyword>
<evidence type="ECO:0000256" key="7">
    <source>
        <dbReference type="ARBA" id="ARBA00023136"/>
    </source>
</evidence>
<dbReference type="InterPro" id="IPR013525">
    <property type="entry name" value="ABC2_TM"/>
</dbReference>
<sequence>MRSILQITYREWKRIFSLPVHYRVLIIMPPLLFFFYAYIYESQHAENLPMAVWDEDHSSISRTFTFMLEQAGAIHITRSVASEAELRDLVQKGEVLGGVHFPKKMESDIYSKHPVYVTLYTNTAALVPAKLIYKDAAQVIITAGSGVILQKLVKTGMNKNKAMALVQPVRLQSYPLYNPDYNYQQYLAPGLITVAMQMIIIMVAVLVLNYENDTRTMRELFVLSHGSASNVIAGKTLAHLSVSWLNFILIAGVIYPMFNLTHAGATGKFFILYTLLTLACLGIGMMISGITKDIMLASDVGLFYTSPAFVFSGYTFPRWAMPWYDQYYANIMPYTAFLDGYIKVYSMNIDLKYAQPEIMRLLWFIVITFPVAVVFFQRQMQKNI</sequence>
<feature type="transmembrane region" description="Helical" evidence="8">
    <location>
        <begin position="270"/>
        <end position="290"/>
    </location>
</feature>
<feature type="transmembrane region" description="Helical" evidence="8">
    <location>
        <begin position="302"/>
        <end position="320"/>
    </location>
</feature>
<proteinExistence type="inferred from homology"/>
<evidence type="ECO:0000256" key="2">
    <source>
        <dbReference type="ARBA" id="ARBA00007783"/>
    </source>
</evidence>
<dbReference type="Gene3D" id="3.40.1710.10">
    <property type="entry name" value="abc type-2 transporter like domain"/>
    <property type="match status" value="1"/>
</dbReference>
<feature type="transmembrane region" description="Helical" evidence="8">
    <location>
        <begin position="186"/>
        <end position="208"/>
    </location>
</feature>
<keyword evidence="6 8" id="KW-1133">Transmembrane helix</keyword>
<protein>
    <submittedName>
        <fullName evidence="10">ABC transporter permease</fullName>
    </submittedName>
</protein>
<dbReference type="Pfam" id="PF12698">
    <property type="entry name" value="ABC2_membrane_3"/>
    <property type="match status" value="1"/>
</dbReference>
<dbReference type="InterPro" id="IPR047817">
    <property type="entry name" value="ABC2_TM_bact-type"/>
</dbReference>
<feature type="transmembrane region" description="Helical" evidence="8">
    <location>
        <begin position="20"/>
        <end position="40"/>
    </location>
</feature>
<evidence type="ECO:0000313" key="11">
    <source>
        <dbReference type="Proteomes" id="UP001560573"/>
    </source>
</evidence>
<dbReference type="Proteomes" id="UP001560573">
    <property type="component" value="Unassembled WGS sequence"/>
</dbReference>
<dbReference type="PANTHER" id="PTHR30294:SF46">
    <property type="entry name" value="ABC TRANSPORTER PERMEASE"/>
    <property type="match status" value="1"/>
</dbReference>
<evidence type="ECO:0000256" key="5">
    <source>
        <dbReference type="ARBA" id="ARBA00022692"/>
    </source>
</evidence>
<reference evidence="10 11" key="1">
    <citation type="submission" date="2023-07" db="EMBL/GenBank/DDBJ databases">
        <authorList>
            <person name="Lian W.-H."/>
        </authorList>
    </citation>
    <scope>NUCLEOTIDE SEQUENCE [LARGE SCALE GENOMIC DNA]</scope>
    <source>
        <strain evidence="10 11">SYSU DXS3180</strain>
    </source>
</reference>
<gene>
    <name evidence="10" type="ORF">QTN47_00415</name>
</gene>
<dbReference type="PANTHER" id="PTHR30294">
    <property type="entry name" value="MEMBRANE COMPONENT OF ABC TRANSPORTER YHHJ-RELATED"/>
    <property type="match status" value="1"/>
</dbReference>
<accession>A0ABV3Z7U9</accession>
<dbReference type="InterPro" id="IPR051449">
    <property type="entry name" value="ABC-2_transporter_component"/>
</dbReference>
<evidence type="ECO:0000259" key="9">
    <source>
        <dbReference type="PROSITE" id="PS51012"/>
    </source>
</evidence>
<dbReference type="RefSeq" id="WP_369327321.1">
    <property type="nucleotide sequence ID" value="NZ_JAULBC010000001.1"/>
</dbReference>
<feature type="domain" description="ABC transmembrane type-2" evidence="9">
    <location>
        <begin position="129"/>
        <end position="379"/>
    </location>
</feature>
<dbReference type="EMBL" id="JAULBC010000001">
    <property type="protein sequence ID" value="MEX6685932.1"/>
    <property type="molecule type" value="Genomic_DNA"/>
</dbReference>
<comment type="subcellular location">
    <subcellularLocation>
        <location evidence="1">Cell membrane</location>
        <topology evidence="1">Multi-pass membrane protein</topology>
    </subcellularLocation>
</comment>
<comment type="caution">
    <text evidence="10">The sequence shown here is derived from an EMBL/GenBank/DDBJ whole genome shotgun (WGS) entry which is preliminary data.</text>
</comment>
<evidence type="ECO:0000256" key="6">
    <source>
        <dbReference type="ARBA" id="ARBA00022989"/>
    </source>
</evidence>
<keyword evidence="3" id="KW-0813">Transport</keyword>